<reference evidence="3" key="1">
    <citation type="journal article" date="2019" name="Int. J. Syst. Evol. Microbiol.">
        <title>The Global Catalogue of Microorganisms (GCM) 10K type strain sequencing project: providing services to taxonomists for standard genome sequencing and annotation.</title>
        <authorList>
            <consortium name="The Broad Institute Genomics Platform"/>
            <consortium name="The Broad Institute Genome Sequencing Center for Infectious Disease"/>
            <person name="Wu L."/>
            <person name="Ma J."/>
        </authorList>
    </citation>
    <scope>NUCLEOTIDE SEQUENCE [LARGE SCALE GENOMIC DNA]</scope>
    <source>
        <strain evidence="3">WYCCWR 12678</strain>
    </source>
</reference>
<dbReference type="Pfam" id="PF10720">
    <property type="entry name" value="DUF2515"/>
    <property type="match status" value="1"/>
</dbReference>
<accession>A0ABV9Q168</accession>
<keyword evidence="3" id="KW-1185">Reference proteome</keyword>
<gene>
    <name evidence="2" type="ORF">ACFO8Q_10645</name>
</gene>
<evidence type="ECO:0000313" key="3">
    <source>
        <dbReference type="Proteomes" id="UP001596002"/>
    </source>
</evidence>
<feature type="transmembrane region" description="Helical" evidence="1">
    <location>
        <begin position="153"/>
        <end position="174"/>
    </location>
</feature>
<evidence type="ECO:0000313" key="2">
    <source>
        <dbReference type="EMBL" id="MFC4767815.1"/>
    </source>
</evidence>
<keyword evidence="1" id="KW-0812">Transmembrane</keyword>
<dbReference type="Proteomes" id="UP001596002">
    <property type="component" value="Unassembled WGS sequence"/>
</dbReference>
<dbReference type="EMBL" id="JBHSHC010000090">
    <property type="protein sequence ID" value="MFC4767815.1"/>
    <property type="molecule type" value="Genomic_DNA"/>
</dbReference>
<dbReference type="InterPro" id="IPR019658">
    <property type="entry name" value="DUF2515"/>
</dbReference>
<sequence length="396" mass="47122">MRITTIKKKWEEFKQSQIQPLLPIKKELVKNSKGSKELIADITELPSADGKLIKQIIERTRQKNRNNVTRTMAYYDFYCRHPEIHWAFLGHMVSRNGGWNMTDLKGELLTRLLSKKEQQEYFNFLERGNWLIFQDVYPQLLLYEESLKRKANLFYLLPYFHVSVFMLTIWNHFWNYQDCYRLAIALVINEQSYLEQRVIQNPFYQKTVLKTVEFQLQDVLSLNQIIFPRYQQDGNGREEPPDLIGTTIHHFASLHERILLGKRLYALLFNRPAVLQSVLKWAAKHPHTGSRKDYWPHLFNTVNETLPGISYKQRTENCKLRPGARRLYSPALVHAWKDVPHEEADRGDWFEDWRILYYLIPLKEEVDGEIVNAYCKTLEKIELAILAQEKIFHPKI</sequence>
<name>A0ABV9Q168_9BACL</name>
<dbReference type="RefSeq" id="WP_380025737.1">
    <property type="nucleotide sequence ID" value="NZ_JBHSHC010000090.1"/>
</dbReference>
<protein>
    <submittedName>
        <fullName evidence="2">DUF2515 domain-containing protein</fullName>
    </submittedName>
</protein>
<organism evidence="2 3">
    <name type="scientific">Effusibacillus consociatus</name>
    <dbReference type="NCBI Taxonomy" id="1117041"/>
    <lineage>
        <taxon>Bacteria</taxon>
        <taxon>Bacillati</taxon>
        <taxon>Bacillota</taxon>
        <taxon>Bacilli</taxon>
        <taxon>Bacillales</taxon>
        <taxon>Alicyclobacillaceae</taxon>
        <taxon>Effusibacillus</taxon>
    </lineage>
</organism>
<keyword evidence="1" id="KW-1133">Transmembrane helix</keyword>
<proteinExistence type="predicted"/>
<keyword evidence="1" id="KW-0472">Membrane</keyword>
<comment type="caution">
    <text evidence="2">The sequence shown here is derived from an EMBL/GenBank/DDBJ whole genome shotgun (WGS) entry which is preliminary data.</text>
</comment>
<evidence type="ECO:0000256" key="1">
    <source>
        <dbReference type="SAM" id="Phobius"/>
    </source>
</evidence>